<evidence type="ECO:0000313" key="2">
    <source>
        <dbReference type="Proteomes" id="UP001157418"/>
    </source>
</evidence>
<evidence type="ECO:0000313" key="1">
    <source>
        <dbReference type="EMBL" id="CAH1422229.1"/>
    </source>
</evidence>
<accession>A0AAU9M2Z4</accession>
<dbReference type="AlphaFoldDB" id="A0AAU9M2Z4"/>
<sequence length="173" mass="19907">MVAPHHTTDSTTTNEEDVSQPLMKIQTTNIHLVPYLDQYPNALRMLVQTFNNSVLSTTRSWSFSIRIEWLALAGSTVLFKKTTNMVSFQLSNSKTKKLTQKQFAQILKLPVSGTNYEVSNDQVLHMFNEMGHQPTLTGISHFKISSLPYMWSFFWYCATMLNRKKLWAPQIQA</sequence>
<proteinExistence type="predicted"/>
<reference evidence="1 2" key="1">
    <citation type="submission" date="2022-01" db="EMBL/GenBank/DDBJ databases">
        <authorList>
            <person name="Xiong W."/>
            <person name="Schranz E."/>
        </authorList>
    </citation>
    <scope>NUCLEOTIDE SEQUENCE [LARGE SCALE GENOMIC DNA]</scope>
</reference>
<keyword evidence="2" id="KW-1185">Reference proteome</keyword>
<dbReference type="EMBL" id="CAKMRJ010001112">
    <property type="protein sequence ID" value="CAH1422229.1"/>
    <property type="molecule type" value="Genomic_DNA"/>
</dbReference>
<comment type="caution">
    <text evidence="1">The sequence shown here is derived from an EMBL/GenBank/DDBJ whole genome shotgun (WGS) entry which is preliminary data.</text>
</comment>
<protein>
    <submittedName>
        <fullName evidence="1">Uncharacterized protein</fullName>
    </submittedName>
</protein>
<organism evidence="1 2">
    <name type="scientific">Lactuca virosa</name>
    <dbReference type="NCBI Taxonomy" id="75947"/>
    <lineage>
        <taxon>Eukaryota</taxon>
        <taxon>Viridiplantae</taxon>
        <taxon>Streptophyta</taxon>
        <taxon>Embryophyta</taxon>
        <taxon>Tracheophyta</taxon>
        <taxon>Spermatophyta</taxon>
        <taxon>Magnoliopsida</taxon>
        <taxon>eudicotyledons</taxon>
        <taxon>Gunneridae</taxon>
        <taxon>Pentapetalae</taxon>
        <taxon>asterids</taxon>
        <taxon>campanulids</taxon>
        <taxon>Asterales</taxon>
        <taxon>Asteraceae</taxon>
        <taxon>Cichorioideae</taxon>
        <taxon>Cichorieae</taxon>
        <taxon>Lactucinae</taxon>
        <taxon>Lactuca</taxon>
    </lineage>
</organism>
<name>A0AAU9M2Z4_9ASTR</name>
<dbReference type="Proteomes" id="UP001157418">
    <property type="component" value="Unassembled WGS sequence"/>
</dbReference>
<gene>
    <name evidence="1" type="ORF">LVIROSA_LOCUS9575</name>
</gene>